<keyword evidence="4" id="KW-0858">Xylan degradation</keyword>
<evidence type="ECO:0000256" key="5">
    <source>
        <dbReference type="ARBA" id="ARBA00022729"/>
    </source>
</evidence>
<dbReference type="EMBL" id="JABBHF010000010">
    <property type="protein sequence ID" value="NMH89087.1"/>
    <property type="molecule type" value="Genomic_DNA"/>
</dbReference>
<feature type="chain" id="PRO_5045932493" evidence="10">
    <location>
        <begin position="19"/>
        <end position="287"/>
    </location>
</feature>
<comment type="caution">
    <text evidence="12">The sequence shown here is derived from an EMBL/GenBank/DDBJ whole genome shotgun (WGS) entry which is preliminary data.</text>
</comment>
<dbReference type="RefSeq" id="WP_169675733.1">
    <property type="nucleotide sequence ID" value="NZ_JABBHF010000010.1"/>
</dbReference>
<keyword evidence="7" id="KW-0119">Carbohydrate metabolism</keyword>
<keyword evidence="3" id="KW-0964">Secreted</keyword>
<keyword evidence="8" id="KW-0624">Polysaccharide degradation</keyword>
<accession>A0ABX1RZS7</accession>
<dbReference type="PANTHER" id="PTHR38050">
    <property type="match status" value="1"/>
</dbReference>
<evidence type="ECO:0000256" key="4">
    <source>
        <dbReference type="ARBA" id="ARBA00022651"/>
    </source>
</evidence>
<dbReference type="Proteomes" id="UP000746690">
    <property type="component" value="Unassembled WGS sequence"/>
</dbReference>
<evidence type="ECO:0000256" key="7">
    <source>
        <dbReference type="ARBA" id="ARBA00023277"/>
    </source>
</evidence>
<feature type="signal peptide" evidence="10">
    <location>
        <begin position="1"/>
        <end position="18"/>
    </location>
</feature>
<organism evidence="12 13">
    <name type="scientific">Flavivirga algicola</name>
    <dbReference type="NCBI Taxonomy" id="2729136"/>
    <lineage>
        <taxon>Bacteria</taxon>
        <taxon>Pseudomonadati</taxon>
        <taxon>Bacteroidota</taxon>
        <taxon>Flavobacteriia</taxon>
        <taxon>Flavobacteriales</taxon>
        <taxon>Flavobacteriaceae</taxon>
        <taxon>Flavivirga</taxon>
    </lineage>
</organism>
<dbReference type="SUPFAM" id="SSF53474">
    <property type="entry name" value="alpha/beta-Hydrolases"/>
    <property type="match status" value="1"/>
</dbReference>
<dbReference type="PANTHER" id="PTHR38050:SF1">
    <property type="entry name" value="FERULOYL ESTERASE C"/>
    <property type="match status" value="1"/>
</dbReference>
<evidence type="ECO:0000256" key="1">
    <source>
        <dbReference type="ARBA" id="ARBA00004613"/>
    </source>
</evidence>
<keyword evidence="6" id="KW-0378">Hydrolase</keyword>
<dbReference type="InterPro" id="IPR043595">
    <property type="entry name" value="FaeB/C/D"/>
</dbReference>
<sequence>MKKAVFSLLCFITFLVSAQETVSGTMLHDDTERIHKIYIPSSYTIEKPAPLLLLIHGYSEPAGWILEYTKFQPLAEKYGFIIACPEGKINRAKVPAWDFSSTNEKGEIKDVDYINSFMDKLINDYSIDKKRIYITGFSQGGYMSFIAGCHLNNRIAAIAPVSGAMPVSSLFKCAPVHSTPAIVINGDNDNAVPYNGNRFGKSVKESLNFWIDYNKCDKIPVITSVEDQNPADEQTVEKHEFLNGENHSKIVHYKVVGGTHLWPGREGNTSFEATPIIWKFFSQFKLE</sequence>
<comment type="function">
    <text evidence="9">Involved in degradation of plant cell walls. Hydrolyzes the feruloyl-arabinose ester bond in arabinoxylans, and the feruloyl-galactose ester bond in pectin. Active against paranitrophenyl-acetate, methyl ferulate and wheat arabinoxylan.</text>
</comment>
<dbReference type="InterPro" id="IPR029058">
    <property type="entry name" value="AB_hydrolase_fold"/>
</dbReference>
<evidence type="ECO:0000256" key="8">
    <source>
        <dbReference type="ARBA" id="ARBA00023326"/>
    </source>
</evidence>
<feature type="domain" description="Phospholipase/carboxylesterase/thioesterase" evidence="11">
    <location>
        <begin position="46"/>
        <end position="207"/>
    </location>
</feature>
<evidence type="ECO:0000256" key="9">
    <source>
        <dbReference type="ARBA" id="ARBA00025250"/>
    </source>
</evidence>
<dbReference type="InterPro" id="IPR003140">
    <property type="entry name" value="PLipase/COase/thioEstase"/>
</dbReference>
<protein>
    <submittedName>
        <fullName evidence="12">Prolyl oligopeptidase family serine peptidase</fullName>
    </submittedName>
</protein>
<evidence type="ECO:0000256" key="6">
    <source>
        <dbReference type="ARBA" id="ARBA00022801"/>
    </source>
</evidence>
<evidence type="ECO:0000313" key="13">
    <source>
        <dbReference type="Proteomes" id="UP000746690"/>
    </source>
</evidence>
<name>A0ABX1RZS7_9FLAO</name>
<evidence type="ECO:0000256" key="3">
    <source>
        <dbReference type="ARBA" id="ARBA00022525"/>
    </source>
</evidence>
<proteinExistence type="inferred from homology"/>
<keyword evidence="13" id="KW-1185">Reference proteome</keyword>
<evidence type="ECO:0000256" key="10">
    <source>
        <dbReference type="SAM" id="SignalP"/>
    </source>
</evidence>
<keyword evidence="5 10" id="KW-0732">Signal</keyword>
<evidence type="ECO:0000259" key="11">
    <source>
        <dbReference type="Pfam" id="PF02230"/>
    </source>
</evidence>
<evidence type="ECO:0000256" key="2">
    <source>
        <dbReference type="ARBA" id="ARBA00010278"/>
    </source>
</evidence>
<gene>
    <name evidence="12" type="ORF">HHX25_16365</name>
</gene>
<dbReference type="Pfam" id="PF02230">
    <property type="entry name" value="Abhydrolase_2"/>
    <property type="match status" value="1"/>
</dbReference>
<reference evidence="12 13" key="1">
    <citation type="submission" date="2020-04" db="EMBL/GenBank/DDBJ databases">
        <title>A Flavivirga sp. nov.</title>
        <authorList>
            <person name="Sun X."/>
        </authorList>
    </citation>
    <scope>NUCLEOTIDE SEQUENCE [LARGE SCALE GENOMIC DNA]</scope>
    <source>
        <strain evidence="12 13">Y03</strain>
    </source>
</reference>
<comment type="similarity">
    <text evidence="2">Belongs to the faeC family.</text>
</comment>
<dbReference type="Gene3D" id="3.40.50.1820">
    <property type="entry name" value="alpha/beta hydrolase"/>
    <property type="match status" value="1"/>
</dbReference>
<comment type="subcellular location">
    <subcellularLocation>
        <location evidence="1">Secreted</location>
    </subcellularLocation>
</comment>
<evidence type="ECO:0000313" key="12">
    <source>
        <dbReference type="EMBL" id="NMH89087.1"/>
    </source>
</evidence>